<keyword evidence="2" id="KW-1185">Reference proteome</keyword>
<reference evidence="1" key="1">
    <citation type="submission" date="2022-08" db="EMBL/GenBank/DDBJ databases">
        <authorList>
            <person name="Kallberg Y."/>
            <person name="Tangrot J."/>
            <person name="Rosling A."/>
        </authorList>
    </citation>
    <scope>NUCLEOTIDE SEQUENCE</scope>
    <source>
        <strain evidence="1">Wild A</strain>
    </source>
</reference>
<evidence type="ECO:0000313" key="2">
    <source>
        <dbReference type="Proteomes" id="UP001153678"/>
    </source>
</evidence>
<accession>A0A9W4T3G4</accession>
<evidence type="ECO:0000313" key="1">
    <source>
        <dbReference type="EMBL" id="CAI2191139.1"/>
    </source>
</evidence>
<comment type="caution">
    <text evidence="1">The sequence shown here is derived from an EMBL/GenBank/DDBJ whole genome shotgun (WGS) entry which is preliminary data.</text>
</comment>
<proteinExistence type="predicted"/>
<organism evidence="1 2">
    <name type="scientific">Funneliformis geosporum</name>
    <dbReference type="NCBI Taxonomy" id="1117311"/>
    <lineage>
        <taxon>Eukaryota</taxon>
        <taxon>Fungi</taxon>
        <taxon>Fungi incertae sedis</taxon>
        <taxon>Mucoromycota</taxon>
        <taxon>Glomeromycotina</taxon>
        <taxon>Glomeromycetes</taxon>
        <taxon>Glomerales</taxon>
        <taxon>Glomeraceae</taxon>
        <taxon>Funneliformis</taxon>
    </lineage>
</organism>
<protein>
    <submittedName>
        <fullName evidence="1">2489_t:CDS:1</fullName>
    </submittedName>
</protein>
<dbReference type="EMBL" id="CAMKVN010007135">
    <property type="protein sequence ID" value="CAI2191139.1"/>
    <property type="molecule type" value="Genomic_DNA"/>
</dbReference>
<dbReference type="Proteomes" id="UP001153678">
    <property type="component" value="Unassembled WGS sequence"/>
</dbReference>
<gene>
    <name evidence="1" type="ORF">FWILDA_LOCUS14926</name>
</gene>
<name>A0A9W4T3G4_9GLOM</name>
<sequence>MQQQVLFEFNSDARSAAINSIKMLCYTVAVRNETKKPESISINAARTTVANKSSNR</sequence>
<feature type="non-terminal residue" evidence="1">
    <location>
        <position position="1"/>
    </location>
</feature>
<dbReference type="AlphaFoldDB" id="A0A9W4T3G4"/>